<dbReference type="AlphaFoldDB" id="A0A9D4PYM7"/>
<proteinExistence type="predicted"/>
<organism evidence="2 3">
    <name type="scientific">Rhipicephalus sanguineus</name>
    <name type="common">Brown dog tick</name>
    <name type="synonym">Ixodes sanguineus</name>
    <dbReference type="NCBI Taxonomy" id="34632"/>
    <lineage>
        <taxon>Eukaryota</taxon>
        <taxon>Metazoa</taxon>
        <taxon>Ecdysozoa</taxon>
        <taxon>Arthropoda</taxon>
        <taxon>Chelicerata</taxon>
        <taxon>Arachnida</taxon>
        <taxon>Acari</taxon>
        <taxon>Parasitiformes</taxon>
        <taxon>Ixodida</taxon>
        <taxon>Ixodoidea</taxon>
        <taxon>Ixodidae</taxon>
        <taxon>Rhipicephalinae</taxon>
        <taxon>Rhipicephalus</taxon>
        <taxon>Rhipicephalus</taxon>
    </lineage>
</organism>
<name>A0A9D4PYM7_RHISA</name>
<feature type="compositionally biased region" description="Polar residues" evidence="1">
    <location>
        <begin position="60"/>
        <end position="72"/>
    </location>
</feature>
<protein>
    <submittedName>
        <fullName evidence="2">Uncharacterized protein</fullName>
    </submittedName>
</protein>
<comment type="caution">
    <text evidence="2">The sequence shown here is derived from an EMBL/GenBank/DDBJ whole genome shotgun (WGS) entry which is preliminary data.</text>
</comment>
<gene>
    <name evidence="2" type="ORF">HPB52_005401</name>
</gene>
<accession>A0A9D4PYM7</accession>
<evidence type="ECO:0000313" key="2">
    <source>
        <dbReference type="EMBL" id="KAH7961204.1"/>
    </source>
</evidence>
<evidence type="ECO:0000256" key="1">
    <source>
        <dbReference type="SAM" id="MobiDB-lite"/>
    </source>
</evidence>
<feature type="region of interest" description="Disordered" evidence="1">
    <location>
        <begin position="50"/>
        <end position="77"/>
    </location>
</feature>
<evidence type="ECO:0000313" key="3">
    <source>
        <dbReference type="Proteomes" id="UP000821837"/>
    </source>
</evidence>
<keyword evidence="3" id="KW-1185">Reference proteome</keyword>
<dbReference type="Proteomes" id="UP000821837">
    <property type="component" value="Chromosome 3"/>
</dbReference>
<sequence length="123" mass="13911">MTQPMTMHRHRWFHLFQNFLHPCGDDKWSATRRRALLLHYLRPESQRLFDALPAPAPRQSPLSSGPTDTTLTEGAKVGTQLTADATVASPPDLYNVAFDTLARRFTATTSVGVERHHFRDAAR</sequence>
<dbReference type="EMBL" id="JABSTV010001249">
    <property type="protein sequence ID" value="KAH7961204.1"/>
    <property type="molecule type" value="Genomic_DNA"/>
</dbReference>
<reference evidence="2" key="2">
    <citation type="submission" date="2021-09" db="EMBL/GenBank/DDBJ databases">
        <authorList>
            <person name="Jia N."/>
            <person name="Wang J."/>
            <person name="Shi W."/>
            <person name="Du L."/>
            <person name="Sun Y."/>
            <person name="Zhan W."/>
            <person name="Jiang J."/>
            <person name="Wang Q."/>
            <person name="Zhang B."/>
            <person name="Ji P."/>
            <person name="Sakyi L.B."/>
            <person name="Cui X."/>
            <person name="Yuan T."/>
            <person name="Jiang B."/>
            <person name="Yang W."/>
            <person name="Lam T.T.-Y."/>
            <person name="Chang Q."/>
            <person name="Ding S."/>
            <person name="Wang X."/>
            <person name="Zhu J."/>
            <person name="Ruan X."/>
            <person name="Zhao L."/>
            <person name="Wei J."/>
            <person name="Que T."/>
            <person name="Du C."/>
            <person name="Cheng J."/>
            <person name="Dai P."/>
            <person name="Han X."/>
            <person name="Huang E."/>
            <person name="Gao Y."/>
            <person name="Liu J."/>
            <person name="Shao H."/>
            <person name="Ye R."/>
            <person name="Li L."/>
            <person name="Wei W."/>
            <person name="Wang X."/>
            <person name="Wang C."/>
            <person name="Huo Q."/>
            <person name="Li W."/>
            <person name="Guo W."/>
            <person name="Chen H."/>
            <person name="Chen S."/>
            <person name="Zhou L."/>
            <person name="Zhou L."/>
            <person name="Ni X."/>
            <person name="Tian J."/>
            <person name="Zhou Y."/>
            <person name="Sheng Y."/>
            <person name="Liu T."/>
            <person name="Pan Y."/>
            <person name="Xia L."/>
            <person name="Li J."/>
            <person name="Zhao F."/>
            <person name="Cao W."/>
        </authorList>
    </citation>
    <scope>NUCLEOTIDE SEQUENCE</scope>
    <source>
        <strain evidence="2">Rsan-2018</strain>
        <tissue evidence="2">Larvae</tissue>
    </source>
</reference>
<reference evidence="2" key="1">
    <citation type="journal article" date="2020" name="Cell">
        <title>Large-Scale Comparative Analyses of Tick Genomes Elucidate Their Genetic Diversity and Vector Capacities.</title>
        <authorList>
            <consortium name="Tick Genome and Microbiome Consortium (TIGMIC)"/>
            <person name="Jia N."/>
            <person name="Wang J."/>
            <person name="Shi W."/>
            <person name="Du L."/>
            <person name="Sun Y."/>
            <person name="Zhan W."/>
            <person name="Jiang J.F."/>
            <person name="Wang Q."/>
            <person name="Zhang B."/>
            <person name="Ji P."/>
            <person name="Bell-Sakyi L."/>
            <person name="Cui X.M."/>
            <person name="Yuan T.T."/>
            <person name="Jiang B.G."/>
            <person name="Yang W.F."/>
            <person name="Lam T.T."/>
            <person name="Chang Q.C."/>
            <person name="Ding S.J."/>
            <person name="Wang X.J."/>
            <person name="Zhu J.G."/>
            <person name="Ruan X.D."/>
            <person name="Zhao L."/>
            <person name="Wei J.T."/>
            <person name="Ye R.Z."/>
            <person name="Que T.C."/>
            <person name="Du C.H."/>
            <person name="Zhou Y.H."/>
            <person name="Cheng J.X."/>
            <person name="Dai P.F."/>
            <person name="Guo W.B."/>
            <person name="Han X.H."/>
            <person name="Huang E.J."/>
            <person name="Li L.F."/>
            <person name="Wei W."/>
            <person name="Gao Y.C."/>
            <person name="Liu J.Z."/>
            <person name="Shao H.Z."/>
            <person name="Wang X."/>
            <person name="Wang C.C."/>
            <person name="Yang T.C."/>
            <person name="Huo Q.B."/>
            <person name="Li W."/>
            <person name="Chen H.Y."/>
            <person name="Chen S.E."/>
            <person name="Zhou L.G."/>
            <person name="Ni X.B."/>
            <person name="Tian J.H."/>
            <person name="Sheng Y."/>
            <person name="Liu T."/>
            <person name="Pan Y.S."/>
            <person name="Xia L.Y."/>
            <person name="Li J."/>
            <person name="Zhao F."/>
            <person name="Cao W.C."/>
        </authorList>
    </citation>
    <scope>NUCLEOTIDE SEQUENCE</scope>
    <source>
        <strain evidence="2">Rsan-2018</strain>
    </source>
</reference>